<reference evidence="1 2" key="1">
    <citation type="submission" date="2016-10" db="EMBL/GenBank/DDBJ databases">
        <authorList>
            <person name="de Groot N.N."/>
        </authorList>
    </citation>
    <scope>NUCLEOTIDE SEQUENCE [LARGE SCALE GENOMIC DNA]</scope>
    <source>
        <strain evidence="1 2">NE2</strain>
    </source>
</reference>
<dbReference type="Proteomes" id="UP000198755">
    <property type="component" value="Unassembled WGS sequence"/>
</dbReference>
<dbReference type="EMBL" id="FOSN01000006">
    <property type="protein sequence ID" value="SFK32180.1"/>
    <property type="molecule type" value="Genomic_DNA"/>
</dbReference>
<gene>
    <name evidence="1" type="ORF">SAMN05444581_1068</name>
</gene>
<evidence type="ECO:0000313" key="1">
    <source>
        <dbReference type="EMBL" id="SFK32180.1"/>
    </source>
</evidence>
<dbReference type="AlphaFoldDB" id="A0A1I3YK78"/>
<sequence>MVAKPDGSQVVDYDSPTGNLMAPPRANFREVYAAGMRATNPFQINAAVGHWGEFDFQRDGASGTYYPVYKHASNYAVGVFMAGAGYSRQDAIDIS</sequence>
<dbReference type="STRING" id="1612308.SAMN05444581_1068"/>
<name>A0A1I3YK78_9HYPH</name>
<evidence type="ECO:0000313" key="2">
    <source>
        <dbReference type="Proteomes" id="UP000198755"/>
    </source>
</evidence>
<protein>
    <submittedName>
        <fullName evidence="1">Uncharacterized protein</fullName>
    </submittedName>
</protein>
<dbReference type="OrthoDB" id="9923851at2"/>
<organism evidence="1 2">
    <name type="scientific">Methylocapsa palsarum</name>
    <dbReference type="NCBI Taxonomy" id="1612308"/>
    <lineage>
        <taxon>Bacteria</taxon>
        <taxon>Pseudomonadati</taxon>
        <taxon>Pseudomonadota</taxon>
        <taxon>Alphaproteobacteria</taxon>
        <taxon>Hyphomicrobiales</taxon>
        <taxon>Beijerinckiaceae</taxon>
        <taxon>Methylocapsa</taxon>
    </lineage>
</organism>
<accession>A0A1I3YK78</accession>
<dbReference type="RefSeq" id="WP_139223561.1">
    <property type="nucleotide sequence ID" value="NZ_FOSN01000006.1"/>
</dbReference>
<keyword evidence="2" id="KW-1185">Reference proteome</keyword>
<proteinExistence type="predicted"/>